<keyword evidence="3 8" id="KW-0378">Hydrolase</keyword>
<dbReference type="Gene3D" id="1.50.10.10">
    <property type="match status" value="1"/>
</dbReference>
<evidence type="ECO:0000313" key="8">
    <source>
        <dbReference type="EMBL" id="HIU42484.1"/>
    </source>
</evidence>
<dbReference type="GO" id="GO:0030596">
    <property type="term" value="F:alpha-L-rhamnosidase activity"/>
    <property type="evidence" value="ECO:0007669"/>
    <property type="project" value="UniProtKB-EC"/>
</dbReference>
<evidence type="ECO:0000256" key="3">
    <source>
        <dbReference type="ARBA" id="ARBA00022801"/>
    </source>
</evidence>
<reference evidence="8" key="2">
    <citation type="journal article" date="2021" name="PeerJ">
        <title>Extensive microbial diversity within the chicken gut microbiome revealed by metagenomics and culture.</title>
        <authorList>
            <person name="Gilroy R."/>
            <person name="Ravi A."/>
            <person name="Getino M."/>
            <person name="Pursley I."/>
            <person name="Horton D.L."/>
            <person name="Alikhan N.F."/>
            <person name="Baker D."/>
            <person name="Gharbi K."/>
            <person name="Hall N."/>
            <person name="Watson M."/>
            <person name="Adriaenssens E.M."/>
            <person name="Foster-Nyarko E."/>
            <person name="Jarju S."/>
            <person name="Secka A."/>
            <person name="Antonio M."/>
            <person name="Oren A."/>
            <person name="Chaudhuri R.R."/>
            <person name="La Ragione R."/>
            <person name="Hildebrand F."/>
            <person name="Pallen M.J."/>
        </authorList>
    </citation>
    <scope>NUCLEOTIDE SEQUENCE</scope>
    <source>
        <strain evidence="8">4509</strain>
    </source>
</reference>
<dbReference type="InterPro" id="IPR012341">
    <property type="entry name" value="6hp_glycosidase-like_sf"/>
</dbReference>
<dbReference type="EC" id="3.2.1.40" evidence="2"/>
<dbReference type="Pfam" id="PF25788">
    <property type="entry name" value="Ig_Rha78A_N"/>
    <property type="match status" value="1"/>
</dbReference>
<dbReference type="Gene3D" id="2.60.420.10">
    <property type="entry name" value="Maltose phosphorylase, domain 3"/>
    <property type="match status" value="1"/>
</dbReference>
<evidence type="ECO:0000256" key="2">
    <source>
        <dbReference type="ARBA" id="ARBA00012652"/>
    </source>
</evidence>
<dbReference type="InterPro" id="IPR008928">
    <property type="entry name" value="6-hairpin_glycosidase_sf"/>
</dbReference>
<dbReference type="InterPro" id="IPR013737">
    <property type="entry name" value="Bac_rhamnosid_N"/>
</dbReference>
<dbReference type="PANTHER" id="PTHR33307">
    <property type="entry name" value="ALPHA-RHAMNOSIDASE (EUROFUNG)"/>
    <property type="match status" value="1"/>
</dbReference>
<dbReference type="AlphaFoldDB" id="A0A9D1IUW1"/>
<reference evidence="8" key="1">
    <citation type="submission" date="2020-10" db="EMBL/GenBank/DDBJ databases">
        <authorList>
            <person name="Gilroy R."/>
        </authorList>
    </citation>
    <scope>NUCLEOTIDE SEQUENCE</scope>
    <source>
        <strain evidence="8">4509</strain>
    </source>
</reference>
<protein>
    <recommendedName>
        <fullName evidence="2">alpha-L-rhamnosidase</fullName>
        <ecNumber evidence="2">3.2.1.40</ecNumber>
    </recommendedName>
</protein>
<dbReference type="InterPro" id="IPR035398">
    <property type="entry name" value="Bac_rhamnosid_C"/>
</dbReference>
<feature type="domain" description="Alpha-L-rhamnosidase C-terminal" evidence="7">
    <location>
        <begin position="1019"/>
        <end position="1082"/>
    </location>
</feature>
<dbReference type="Gene3D" id="2.60.40.10">
    <property type="entry name" value="Immunoglobulins"/>
    <property type="match status" value="1"/>
</dbReference>
<dbReference type="PIRSF" id="PIRSF010631">
    <property type="entry name" value="A-rhamnsds"/>
    <property type="match status" value="1"/>
</dbReference>
<dbReference type="Proteomes" id="UP000824082">
    <property type="component" value="Unassembled WGS sequence"/>
</dbReference>
<dbReference type="InterPro" id="IPR016007">
    <property type="entry name" value="Alpha_rhamnosid"/>
</dbReference>
<evidence type="ECO:0000256" key="1">
    <source>
        <dbReference type="ARBA" id="ARBA00001445"/>
    </source>
</evidence>
<comment type="caution">
    <text evidence="8">The sequence shown here is derived from an EMBL/GenBank/DDBJ whole genome shotgun (WGS) entry which is preliminary data.</text>
</comment>
<dbReference type="InterPro" id="IPR035396">
    <property type="entry name" value="Bac_rhamnosid6H"/>
</dbReference>
<dbReference type="Gene3D" id="2.60.120.260">
    <property type="entry name" value="Galactose-binding domain-like"/>
    <property type="match status" value="2"/>
</dbReference>
<dbReference type="GO" id="GO:0005975">
    <property type="term" value="P:carbohydrate metabolic process"/>
    <property type="evidence" value="ECO:0007669"/>
    <property type="project" value="InterPro"/>
</dbReference>
<sequence>MERIAFSLAKFQVEYQTEPLDIETGHPRFSWQLRGNGQGLCQSAYRIQVSRSGKIGWDSGKVTSDQTNEVYYQGEPLRPCEEYQVQLTVWNQTGETAVASTWFETGMMDGSFEAWEGAQWIGPAQCSLYAFTKEVFSVEGELRIPPGSERGGLVFGAQDPRLKDADKNLSGLAGENYIAYELDVSVLPARLRIYRVGYSPDDRKEVPLAEHPVSGFTEINRHDFHTLRIDVVGHQAFAYLDGACMDWETGAQGERIPRQLNPLGRFDVLAFPMLCQVGFQAGAGSSVEFRRLTVRNLRTPKAVLFEATPEHPGPFGAVKGLGVEQGCFSLMGTEETTLATADPSHHSMPLLRTRFAVKEGLKKARLYVTARGVYQGQVNGADLSKDWLQPGANQFDKHLDYQIYDITQKLLPGKNAMAFGLASGWWSDAQTYVIANHNYFGDRPSLLAKLVLEYRDGSREVVATRPKSWRLSAQGPVIYAGNFHGEIYDARREDGFAGCSLAEYDDSGWETPAVLDAVPIPLEDQEPGWPAPNHTQPKFTAWNSTPVRAVQVLKANAVTQPRPGVFVYDMGQNMAGVPRIRLYGARGQKLTLRYGEMLYPPNDPTGLGGMLLTENLRVACCTDQYICKGDPAGEVFQPRFTFHGYRYVELSGCTVPPKPEEVEGVALSSMTEQTGHFSCSEPLVNRLYENVLWSQRANSISIPTDCPQRNERLGWMGDAQVFAPTACYNADMRLFYRRFLRAARDLQSPQGRYPNIAPVGGGFGGIAWESAGIIVTWAVYRQYGDLQIIRENYEAMAAYLDYLKTKGWPGILTDVGPLGDWLATDLSTDLELLWNAIFAYDAKILAQMAAAIGRAEDAAQYRALFEEICDLWNEIFVDQDGYTQNRAGERNDTQCSYALPLAYGVFSAKNASKAALHLARRVERDGFTVTCGFLGTPHLNPALCDFGYTQTAYRLLLQQNYPSWLYPILQGATTVWERWNSYTIDRGFGGNNGMNSFNHYSLGAVAAWLYEYVLGIGQQEDSVGFRRIRIQPRMEVLHSASGYYDTPSGRVAVAWKWEGQTVSLEITIPPNTTAVLVLPKGMALQSGPSQSNRLVSGQYRFWMTQLSDTSQTDTV</sequence>
<feature type="domain" description="Bacterial alpha-L-rhamnosidase N-terminal" evidence="5">
    <location>
        <begin position="361"/>
        <end position="516"/>
    </location>
</feature>
<dbReference type="Pfam" id="PF17389">
    <property type="entry name" value="Bac_rhamnosid6H"/>
    <property type="match status" value="1"/>
</dbReference>
<dbReference type="Pfam" id="PF08531">
    <property type="entry name" value="Bac_rhamnosid_N"/>
    <property type="match status" value="1"/>
</dbReference>
<dbReference type="Pfam" id="PF05592">
    <property type="entry name" value="Bac_rhamnosid"/>
    <property type="match status" value="1"/>
</dbReference>
<feature type="domain" description="Alpha-L-rhamnosidase concanavalin-like" evidence="4">
    <location>
        <begin position="561"/>
        <end position="667"/>
    </location>
</feature>
<name>A0A9D1IUW1_9FIRM</name>
<evidence type="ECO:0000259" key="4">
    <source>
        <dbReference type="Pfam" id="PF05592"/>
    </source>
</evidence>
<dbReference type="Pfam" id="PF17390">
    <property type="entry name" value="Bac_rhamnosid_C"/>
    <property type="match status" value="1"/>
</dbReference>
<organism evidence="8 9">
    <name type="scientific">Candidatus Egerieicola faecale</name>
    <dbReference type="NCBI Taxonomy" id="2840774"/>
    <lineage>
        <taxon>Bacteria</taxon>
        <taxon>Bacillati</taxon>
        <taxon>Bacillota</taxon>
        <taxon>Clostridia</taxon>
        <taxon>Eubacteriales</taxon>
        <taxon>Oscillospiraceae</taxon>
        <taxon>Oscillospiraceae incertae sedis</taxon>
        <taxon>Candidatus Egerieicola</taxon>
    </lineage>
</organism>
<evidence type="ECO:0000259" key="6">
    <source>
        <dbReference type="Pfam" id="PF17389"/>
    </source>
</evidence>
<dbReference type="InterPro" id="IPR008902">
    <property type="entry name" value="Rhamnosid_concanavalin"/>
</dbReference>
<accession>A0A9D1IUW1</accession>
<evidence type="ECO:0000259" key="7">
    <source>
        <dbReference type="Pfam" id="PF17390"/>
    </source>
</evidence>
<dbReference type="PANTHER" id="PTHR33307:SF6">
    <property type="entry name" value="ALPHA-RHAMNOSIDASE (EUROFUNG)-RELATED"/>
    <property type="match status" value="1"/>
</dbReference>
<feature type="domain" description="Alpha-L-rhamnosidase six-hairpin glycosidase" evidence="6">
    <location>
        <begin position="672"/>
        <end position="1013"/>
    </location>
</feature>
<evidence type="ECO:0000259" key="5">
    <source>
        <dbReference type="Pfam" id="PF08531"/>
    </source>
</evidence>
<dbReference type="SUPFAM" id="SSF48208">
    <property type="entry name" value="Six-hairpin glycosidases"/>
    <property type="match status" value="1"/>
</dbReference>
<dbReference type="EMBL" id="DVMX01000151">
    <property type="protein sequence ID" value="HIU42484.1"/>
    <property type="molecule type" value="Genomic_DNA"/>
</dbReference>
<evidence type="ECO:0000313" key="9">
    <source>
        <dbReference type="Proteomes" id="UP000824082"/>
    </source>
</evidence>
<dbReference type="InterPro" id="IPR013783">
    <property type="entry name" value="Ig-like_fold"/>
</dbReference>
<comment type="catalytic activity">
    <reaction evidence="1">
        <text>Hydrolysis of terminal non-reducing alpha-L-rhamnose residues in alpha-L-rhamnosides.</text>
        <dbReference type="EC" id="3.2.1.40"/>
    </reaction>
</comment>
<proteinExistence type="predicted"/>
<gene>
    <name evidence="8" type="ORF">IAD19_08040</name>
</gene>